<protein>
    <submittedName>
        <fullName evidence="1">Uncharacterized protein</fullName>
    </submittedName>
</protein>
<organism evidence="1 2">
    <name type="scientific">Hypoxylon rubiginosum</name>
    <dbReference type="NCBI Taxonomy" id="110542"/>
    <lineage>
        <taxon>Eukaryota</taxon>
        <taxon>Fungi</taxon>
        <taxon>Dikarya</taxon>
        <taxon>Ascomycota</taxon>
        <taxon>Pezizomycotina</taxon>
        <taxon>Sordariomycetes</taxon>
        <taxon>Xylariomycetidae</taxon>
        <taxon>Xylariales</taxon>
        <taxon>Hypoxylaceae</taxon>
        <taxon>Hypoxylon</taxon>
    </lineage>
</organism>
<dbReference type="Proteomes" id="UP001497700">
    <property type="component" value="Unassembled WGS sequence"/>
</dbReference>
<name>A0ACB9YYP6_9PEZI</name>
<proteinExistence type="predicted"/>
<sequence>MESVTGDFDQKSSESREIHWILHGLNQLDEALTELYNKFGRALQDNPSLIWQDTITAATDPNFWPVWSINEVAGLMPGEKSCRDSESYISQTPIGNDFP</sequence>
<reference evidence="1 2" key="1">
    <citation type="journal article" date="2022" name="New Phytol.">
        <title>Ecological generalism drives hyperdiversity of secondary metabolite gene clusters in xylarialean endophytes.</title>
        <authorList>
            <person name="Franco M.E.E."/>
            <person name="Wisecaver J.H."/>
            <person name="Arnold A.E."/>
            <person name="Ju Y.M."/>
            <person name="Slot J.C."/>
            <person name="Ahrendt S."/>
            <person name="Moore L.P."/>
            <person name="Eastman K.E."/>
            <person name="Scott K."/>
            <person name="Konkel Z."/>
            <person name="Mondo S.J."/>
            <person name="Kuo A."/>
            <person name="Hayes R.D."/>
            <person name="Haridas S."/>
            <person name="Andreopoulos B."/>
            <person name="Riley R."/>
            <person name="LaButti K."/>
            <person name="Pangilinan J."/>
            <person name="Lipzen A."/>
            <person name="Amirebrahimi M."/>
            <person name="Yan J."/>
            <person name="Adam C."/>
            <person name="Keymanesh K."/>
            <person name="Ng V."/>
            <person name="Louie K."/>
            <person name="Northen T."/>
            <person name="Drula E."/>
            <person name="Henrissat B."/>
            <person name="Hsieh H.M."/>
            <person name="Youens-Clark K."/>
            <person name="Lutzoni F."/>
            <person name="Miadlikowska J."/>
            <person name="Eastwood D.C."/>
            <person name="Hamelin R.C."/>
            <person name="Grigoriev I.V."/>
            <person name="U'Ren J.M."/>
        </authorList>
    </citation>
    <scope>NUCLEOTIDE SEQUENCE [LARGE SCALE GENOMIC DNA]</scope>
    <source>
        <strain evidence="1 2">CBS 119005</strain>
    </source>
</reference>
<evidence type="ECO:0000313" key="2">
    <source>
        <dbReference type="Proteomes" id="UP001497700"/>
    </source>
</evidence>
<evidence type="ECO:0000313" key="1">
    <source>
        <dbReference type="EMBL" id="KAI4864550.1"/>
    </source>
</evidence>
<dbReference type="EMBL" id="MU393484">
    <property type="protein sequence ID" value="KAI4864550.1"/>
    <property type="molecule type" value="Genomic_DNA"/>
</dbReference>
<keyword evidence="2" id="KW-1185">Reference proteome</keyword>
<comment type="caution">
    <text evidence="1">The sequence shown here is derived from an EMBL/GenBank/DDBJ whole genome shotgun (WGS) entry which is preliminary data.</text>
</comment>
<accession>A0ACB9YYP6</accession>
<gene>
    <name evidence="1" type="ORF">F4820DRAFT_423100</name>
</gene>